<evidence type="ECO:0000313" key="14">
    <source>
        <dbReference type="Proteomes" id="UP000608154"/>
    </source>
</evidence>
<name>A0A916TWW9_9SPHN</name>
<comment type="similarity">
    <text evidence="11">Belongs to the TonB-dependent receptor family.</text>
</comment>
<dbReference type="InterPro" id="IPR039426">
    <property type="entry name" value="TonB-dep_rcpt-like"/>
</dbReference>
<dbReference type="Proteomes" id="UP000608154">
    <property type="component" value="Unassembled WGS sequence"/>
</dbReference>
<keyword evidence="2 11" id="KW-0813">Transport</keyword>
<dbReference type="EMBL" id="BMHK01000047">
    <property type="protein sequence ID" value="GGC14828.1"/>
    <property type="molecule type" value="Genomic_DNA"/>
</dbReference>
<dbReference type="InterPro" id="IPR036942">
    <property type="entry name" value="Beta-barrel_TonB_sf"/>
</dbReference>
<keyword evidence="14" id="KW-1185">Reference proteome</keyword>
<dbReference type="Gene3D" id="2.40.170.20">
    <property type="entry name" value="TonB-dependent receptor, beta-barrel domain"/>
    <property type="match status" value="1"/>
</dbReference>
<proteinExistence type="inferred from homology"/>
<accession>A0A916TWW9</accession>
<keyword evidence="10 11" id="KW-0998">Cell outer membrane</keyword>
<sequence length="301" mass="32961">MPPGTVACSLLSSPLADGVTVDPASCTRRGRAKFSAGNYVATLDWKPAPGLLFYGALRHGYKSGGFNSTSDFSGSQFIFTPEKLDDIELGLKVQQRLGNVDVRFNASGFHDWYDGLQLTSVLIDPVAGPQSLTQTVGKARLWGGEAELIVSPVHNLSLGATFNYFDGKFTRGTVIDSNTVARDVAGASYNSQPKFTYTLTGSYGIEVGNSKITPSIFYSWRKGYFINFEEEPQTFIPSYGLLNGRIEYTNVADTQIDVAVYARNITNKTYSLNSTNGSAFGYVTRFFGEPRMYGIEASYRF</sequence>
<keyword evidence="3 11" id="KW-1134">Transmembrane beta strand</keyword>
<feature type="domain" description="TonB-dependent receptor-like beta-barrel" evidence="12">
    <location>
        <begin position="28"/>
        <end position="265"/>
    </location>
</feature>
<dbReference type="GO" id="GO:0006826">
    <property type="term" value="P:iron ion transport"/>
    <property type="evidence" value="ECO:0007669"/>
    <property type="project" value="UniProtKB-KW"/>
</dbReference>
<comment type="caution">
    <text evidence="13">The sequence shown here is derived from an EMBL/GenBank/DDBJ whole genome shotgun (WGS) entry which is preliminary data.</text>
</comment>
<evidence type="ECO:0000313" key="13">
    <source>
        <dbReference type="EMBL" id="GGC14828.1"/>
    </source>
</evidence>
<organism evidence="13 14">
    <name type="scientific">Novosphingobium endophyticum</name>
    <dbReference type="NCBI Taxonomy" id="1955250"/>
    <lineage>
        <taxon>Bacteria</taxon>
        <taxon>Pseudomonadati</taxon>
        <taxon>Pseudomonadota</taxon>
        <taxon>Alphaproteobacteria</taxon>
        <taxon>Sphingomonadales</taxon>
        <taxon>Sphingomonadaceae</taxon>
        <taxon>Novosphingobium</taxon>
    </lineage>
</organism>
<keyword evidence="4" id="KW-0410">Iron transport</keyword>
<evidence type="ECO:0000256" key="8">
    <source>
        <dbReference type="ARBA" id="ARBA00023077"/>
    </source>
</evidence>
<evidence type="ECO:0000256" key="5">
    <source>
        <dbReference type="ARBA" id="ARBA00022692"/>
    </source>
</evidence>
<dbReference type="PROSITE" id="PS52016">
    <property type="entry name" value="TONB_DEPENDENT_REC_3"/>
    <property type="match status" value="1"/>
</dbReference>
<gene>
    <name evidence="13" type="ORF">GCM10011494_37040</name>
</gene>
<dbReference type="PANTHER" id="PTHR32552:SF81">
    <property type="entry name" value="TONB-DEPENDENT OUTER MEMBRANE RECEPTOR"/>
    <property type="match status" value="1"/>
</dbReference>
<evidence type="ECO:0000256" key="10">
    <source>
        <dbReference type="ARBA" id="ARBA00023237"/>
    </source>
</evidence>
<dbReference type="InterPro" id="IPR000531">
    <property type="entry name" value="Beta-barrel_TonB"/>
</dbReference>
<dbReference type="PANTHER" id="PTHR32552">
    <property type="entry name" value="FERRICHROME IRON RECEPTOR-RELATED"/>
    <property type="match status" value="1"/>
</dbReference>
<keyword evidence="8" id="KW-0798">TonB box</keyword>
<keyword evidence="6" id="KW-0408">Iron</keyword>
<evidence type="ECO:0000256" key="1">
    <source>
        <dbReference type="ARBA" id="ARBA00004571"/>
    </source>
</evidence>
<dbReference type="Pfam" id="PF00593">
    <property type="entry name" value="TonB_dep_Rec_b-barrel"/>
    <property type="match status" value="1"/>
</dbReference>
<evidence type="ECO:0000256" key="2">
    <source>
        <dbReference type="ARBA" id="ARBA00022448"/>
    </source>
</evidence>
<reference evidence="13" key="2">
    <citation type="submission" date="2020-09" db="EMBL/GenBank/DDBJ databases">
        <authorList>
            <person name="Sun Q."/>
            <person name="Zhou Y."/>
        </authorList>
    </citation>
    <scope>NUCLEOTIDE SEQUENCE</scope>
    <source>
        <strain evidence="13">CGMCC 1.15095</strain>
    </source>
</reference>
<evidence type="ECO:0000256" key="9">
    <source>
        <dbReference type="ARBA" id="ARBA00023136"/>
    </source>
</evidence>
<comment type="subcellular location">
    <subcellularLocation>
        <location evidence="1 11">Cell outer membrane</location>
        <topology evidence="1 11">Multi-pass membrane protein</topology>
    </subcellularLocation>
</comment>
<evidence type="ECO:0000259" key="12">
    <source>
        <dbReference type="Pfam" id="PF00593"/>
    </source>
</evidence>
<dbReference type="GO" id="GO:0009279">
    <property type="term" value="C:cell outer membrane"/>
    <property type="evidence" value="ECO:0007669"/>
    <property type="project" value="UniProtKB-SubCell"/>
</dbReference>
<evidence type="ECO:0000256" key="3">
    <source>
        <dbReference type="ARBA" id="ARBA00022452"/>
    </source>
</evidence>
<protein>
    <recommendedName>
        <fullName evidence="12">TonB-dependent receptor-like beta-barrel domain-containing protein</fullName>
    </recommendedName>
</protein>
<evidence type="ECO:0000256" key="11">
    <source>
        <dbReference type="PROSITE-ProRule" id="PRU01360"/>
    </source>
</evidence>
<evidence type="ECO:0000256" key="4">
    <source>
        <dbReference type="ARBA" id="ARBA00022496"/>
    </source>
</evidence>
<evidence type="ECO:0000256" key="7">
    <source>
        <dbReference type="ARBA" id="ARBA00023065"/>
    </source>
</evidence>
<evidence type="ECO:0000256" key="6">
    <source>
        <dbReference type="ARBA" id="ARBA00023004"/>
    </source>
</evidence>
<dbReference type="SUPFAM" id="SSF56935">
    <property type="entry name" value="Porins"/>
    <property type="match status" value="1"/>
</dbReference>
<keyword evidence="7" id="KW-0406">Ion transport</keyword>
<reference evidence="13" key="1">
    <citation type="journal article" date="2014" name="Int. J. Syst. Evol. Microbiol.">
        <title>Complete genome sequence of Corynebacterium casei LMG S-19264T (=DSM 44701T), isolated from a smear-ripened cheese.</title>
        <authorList>
            <consortium name="US DOE Joint Genome Institute (JGI-PGF)"/>
            <person name="Walter F."/>
            <person name="Albersmeier A."/>
            <person name="Kalinowski J."/>
            <person name="Ruckert C."/>
        </authorList>
    </citation>
    <scope>NUCLEOTIDE SEQUENCE</scope>
    <source>
        <strain evidence="13">CGMCC 1.15095</strain>
    </source>
</reference>
<keyword evidence="5 11" id="KW-0812">Transmembrane</keyword>
<keyword evidence="9 11" id="KW-0472">Membrane</keyword>
<dbReference type="AlphaFoldDB" id="A0A916TWW9"/>